<dbReference type="Proteomes" id="UP000823775">
    <property type="component" value="Unassembled WGS sequence"/>
</dbReference>
<feature type="region of interest" description="Disordered" evidence="1">
    <location>
        <begin position="27"/>
        <end position="62"/>
    </location>
</feature>
<gene>
    <name evidence="2" type="ORF">HAX54_041708</name>
</gene>
<evidence type="ECO:0000313" key="2">
    <source>
        <dbReference type="EMBL" id="MCE2054958.1"/>
    </source>
</evidence>
<dbReference type="EMBL" id="JACEIK010006038">
    <property type="protein sequence ID" value="MCE2054958.1"/>
    <property type="molecule type" value="Genomic_DNA"/>
</dbReference>
<evidence type="ECO:0000256" key="1">
    <source>
        <dbReference type="SAM" id="MobiDB-lite"/>
    </source>
</evidence>
<reference evidence="2 3" key="1">
    <citation type="journal article" date="2021" name="BMC Genomics">
        <title>Datura genome reveals duplications of psychoactive alkaloid biosynthetic genes and high mutation rate following tissue culture.</title>
        <authorList>
            <person name="Rajewski A."/>
            <person name="Carter-House D."/>
            <person name="Stajich J."/>
            <person name="Litt A."/>
        </authorList>
    </citation>
    <scope>NUCLEOTIDE SEQUENCE [LARGE SCALE GENOMIC DNA]</scope>
    <source>
        <strain evidence="2">AR-01</strain>
    </source>
</reference>
<keyword evidence="3" id="KW-1185">Reference proteome</keyword>
<feature type="compositionally biased region" description="Gly residues" evidence="1">
    <location>
        <begin position="41"/>
        <end position="50"/>
    </location>
</feature>
<protein>
    <submittedName>
        <fullName evidence="2">Uncharacterized protein</fullName>
    </submittedName>
</protein>
<evidence type="ECO:0000313" key="3">
    <source>
        <dbReference type="Proteomes" id="UP000823775"/>
    </source>
</evidence>
<accession>A0ABS8W0D1</accession>
<proteinExistence type="predicted"/>
<sequence length="233" mass="25636">MKAKNLFSANAEILSANPVMNNGNFEEDMYTRANGNSGQAGPRGHGGHSGHSGQVGPSRHAGNIRHDFKLRKKGYNTSNNAAYNVTFEQQDLSQVTPHISAQVQVQDWIIDTEAINHMVADLNLLDKTVVAQVDNPRKAFLPNGDTTLDLYNGKVKVIDKENGDLYLLVWTTPKGSEKTIVNCSVNEGSSNIHKGVVEIDIWRHRRFGHASSNVTQQGPYKIPTVDGNKYSLL</sequence>
<comment type="caution">
    <text evidence="2">The sequence shown here is derived from an EMBL/GenBank/DDBJ whole genome shotgun (WGS) entry which is preliminary data.</text>
</comment>
<name>A0ABS8W0D1_DATST</name>
<organism evidence="2 3">
    <name type="scientific">Datura stramonium</name>
    <name type="common">Jimsonweed</name>
    <name type="synonym">Common thornapple</name>
    <dbReference type="NCBI Taxonomy" id="4076"/>
    <lineage>
        <taxon>Eukaryota</taxon>
        <taxon>Viridiplantae</taxon>
        <taxon>Streptophyta</taxon>
        <taxon>Embryophyta</taxon>
        <taxon>Tracheophyta</taxon>
        <taxon>Spermatophyta</taxon>
        <taxon>Magnoliopsida</taxon>
        <taxon>eudicotyledons</taxon>
        <taxon>Gunneridae</taxon>
        <taxon>Pentapetalae</taxon>
        <taxon>asterids</taxon>
        <taxon>lamiids</taxon>
        <taxon>Solanales</taxon>
        <taxon>Solanaceae</taxon>
        <taxon>Solanoideae</taxon>
        <taxon>Datureae</taxon>
        <taxon>Datura</taxon>
    </lineage>
</organism>